<dbReference type="Pfam" id="PF07729">
    <property type="entry name" value="FCD"/>
    <property type="match status" value="1"/>
</dbReference>
<dbReference type="InterPro" id="IPR036388">
    <property type="entry name" value="WH-like_DNA-bd_sf"/>
</dbReference>
<evidence type="ECO:0000313" key="6">
    <source>
        <dbReference type="EMBL" id="GGG74863.1"/>
    </source>
</evidence>
<dbReference type="SUPFAM" id="SSF48008">
    <property type="entry name" value="GntR ligand-binding domain-like"/>
    <property type="match status" value="1"/>
</dbReference>
<comment type="caution">
    <text evidence="6">The sequence shown here is derived from an EMBL/GenBank/DDBJ whole genome shotgun (WGS) entry which is preliminary data.</text>
</comment>
<dbReference type="InterPro" id="IPR000524">
    <property type="entry name" value="Tscrpt_reg_HTH_GntR"/>
</dbReference>
<protein>
    <submittedName>
        <fullName evidence="6">GntR family transcriptional regulator</fullName>
    </submittedName>
</protein>
<keyword evidence="3" id="KW-0804">Transcription</keyword>
<dbReference type="GO" id="GO:0003700">
    <property type="term" value="F:DNA-binding transcription factor activity"/>
    <property type="evidence" value="ECO:0007669"/>
    <property type="project" value="InterPro"/>
</dbReference>
<dbReference type="InterPro" id="IPR036390">
    <property type="entry name" value="WH_DNA-bd_sf"/>
</dbReference>
<evidence type="ECO:0000259" key="5">
    <source>
        <dbReference type="PROSITE" id="PS50949"/>
    </source>
</evidence>
<name>A0A8J2ZKL4_9RHOB</name>
<dbReference type="Gene3D" id="1.20.120.530">
    <property type="entry name" value="GntR ligand-binding domain-like"/>
    <property type="match status" value="1"/>
</dbReference>
<feature type="compositionally biased region" description="Polar residues" evidence="4">
    <location>
        <begin position="1"/>
        <end position="11"/>
    </location>
</feature>
<dbReference type="RefSeq" id="WP_188790473.1">
    <property type="nucleotide sequence ID" value="NZ_BMJV01000004.1"/>
</dbReference>
<evidence type="ECO:0000256" key="1">
    <source>
        <dbReference type="ARBA" id="ARBA00023015"/>
    </source>
</evidence>
<dbReference type="SMART" id="SM00345">
    <property type="entry name" value="HTH_GNTR"/>
    <property type="match status" value="1"/>
</dbReference>
<dbReference type="InterPro" id="IPR011711">
    <property type="entry name" value="GntR_C"/>
</dbReference>
<dbReference type="PANTHER" id="PTHR43537">
    <property type="entry name" value="TRANSCRIPTIONAL REGULATOR, GNTR FAMILY"/>
    <property type="match status" value="1"/>
</dbReference>
<evidence type="ECO:0000256" key="3">
    <source>
        <dbReference type="ARBA" id="ARBA00023163"/>
    </source>
</evidence>
<dbReference type="SMART" id="SM00895">
    <property type="entry name" value="FCD"/>
    <property type="match status" value="1"/>
</dbReference>
<dbReference type="CDD" id="cd07377">
    <property type="entry name" value="WHTH_GntR"/>
    <property type="match status" value="1"/>
</dbReference>
<sequence length="241" mass="26577">MAQAPRTQASKTEAPAPVKSETGEDRIVQKLASAIHEHRIAPGMKLSEDEVGEVYGVSRTVVRAALQKLAHMHLVDLKRNRGAFVSQPTVKEAREVFEARALLEPRTAHSAAARMTESDLARLQSHIDEEHAALARGDTGRALHLSGLFHIEIARIADQATVAEFIGQLVSRSSLIIALYWQRRAALCESHAHHALLEAFAKGDGVRAEEMMKSHLLDLLTSLDLRERNDVPQSLREALSE</sequence>
<dbReference type="SUPFAM" id="SSF46785">
    <property type="entry name" value="Winged helix' DNA-binding domain"/>
    <property type="match status" value="1"/>
</dbReference>
<dbReference type="PANTHER" id="PTHR43537:SF53">
    <property type="entry name" value="HTH-TYPE TRANSCRIPTIONAL REPRESSOR NANR"/>
    <property type="match status" value="1"/>
</dbReference>
<evidence type="ECO:0000256" key="4">
    <source>
        <dbReference type="SAM" id="MobiDB-lite"/>
    </source>
</evidence>
<evidence type="ECO:0000313" key="7">
    <source>
        <dbReference type="Proteomes" id="UP000617145"/>
    </source>
</evidence>
<dbReference type="Proteomes" id="UP000617145">
    <property type="component" value="Unassembled WGS sequence"/>
</dbReference>
<dbReference type="InterPro" id="IPR008920">
    <property type="entry name" value="TF_FadR/GntR_C"/>
</dbReference>
<reference evidence="6" key="2">
    <citation type="submission" date="2020-09" db="EMBL/GenBank/DDBJ databases">
        <authorList>
            <person name="Sun Q."/>
            <person name="Zhou Y."/>
        </authorList>
    </citation>
    <scope>NUCLEOTIDE SEQUENCE</scope>
    <source>
        <strain evidence="6">CGMCC 1.15762</strain>
    </source>
</reference>
<feature type="region of interest" description="Disordered" evidence="4">
    <location>
        <begin position="1"/>
        <end position="24"/>
    </location>
</feature>
<organism evidence="6 7">
    <name type="scientific">Salipiger pallidus</name>
    <dbReference type="NCBI Taxonomy" id="1775170"/>
    <lineage>
        <taxon>Bacteria</taxon>
        <taxon>Pseudomonadati</taxon>
        <taxon>Pseudomonadota</taxon>
        <taxon>Alphaproteobacteria</taxon>
        <taxon>Rhodobacterales</taxon>
        <taxon>Roseobacteraceae</taxon>
        <taxon>Salipiger</taxon>
    </lineage>
</organism>
<dbReference type="EMBL" id="BMJV01000004">
    <property type="protein sequence ID" value="GGG74863.1"/>
    <property type="molecule type" value="Genomic_DNA"/>
</dbReference>
<keyword evidence="1" id="KW-0805">Transcription regulation</keyword>
<keyword evidence="7" id="KW-1185">Reference proteome</keyword>
<dbReference type="PROSITE" id="PS50949">
    <property type="entry name" value="HTH_GNTR"/>
    <property type="match status" value="1"/>
</dbReference>
<dbReference type="AlphaFoldDB" id="A0A8J2ZKL4"/>
<proteinExistence type="predicted"/>
<gene>
    <name evidence="6" type="ORF">GCM10011415_24240</name>
</gene>
<dbReference type="Pfam" id="PF00392">
    <property type="entry name" value="GntR"/>
    <property type="match status" value="1"/>
</dbReference>
<dbReference type="GO" id="GO:0003677">
    <property type="term" value="F:DNA binding"/>
    <property type="evidence" value="ECO:0007669"/>
    <property type="project" value="UniProtKB-KW"/>
</dbReference>
<evidence type="ECO:0000256" key="2">
    <source>
        <dbReference type="ARBA" id="ARBA00023125"/>
    </source>
</evidence>
<reference evidence="6" key="1">
    <citation type="journal article" date="2014" name="Int. J. Syst. Evol. Microbiol.">
        <title>Complete genome sequence of Corynebacterium casei LMG S-19264T (=DSM 44701T), isolated from a smear-ripened cheese.</title>
        <authorList>
            <consortium name="US DOE Joint Genome Institute (JGI-PGF)"/>
            <person name="Walter F."/>
            <person name="Albersmeier A."/>
            <person name="Kalinowski J."/>
            <person name="Ruckert C."/>
        </authorList>
    </citation>
    <scope>NUCLEOTIDE SEQUENCE</scope>
    <source>
        <strain evidence="6">CGMCC 1.15762</strain>
    </source>
</reference>
<dbReference type="Gene3D" id="1.10.10.10">
    <property type="entry name" value="Winged helix-like DNA-binding domain superfamily/Winged helix DNA-binding domain"/>
    <property type="match status" value="1"/>
</dbReference>
<keyword evidence="2" id="KW-0238">DNA-binding</keyword>
<feature type="domain" description="HTH gntR-type" evidence="5">
    <location>
        <begin position="21"/>
        <end position="88"/>
    </location>
</feature>
<accession>A0A8J2ZKL4</accession>